<feature type="region of interest" description="Disordered" evidence="1">
    <location>
        <begin position="1"/>
        <end position="42"/>
    </location>
</feature>
<protein>
    <submittedName>
        <fullName evidence="2">Uncharacterized protein</fullName>
    </submittedName>
</protein>
<organism evidence="2 3">
    <name type="scientific">Papaver somniferum</name>
    <name type="common">Opium poppy</name>
    <dbReference type="NCBI Taxonomy" id="3469"/>
    <lineage>
        <taxon>Eukaryota</taxon>
        <taxon>Viridiplantae</taxon>
        <taxon>Streptophyta</taxon>
        <taxon>Embryophyta</taxon>
        <taxon>Tracheophyta</taxon>
        <taxon>Spermatophyta</taxon>
        <taxon>Magnoliopsida</taxon>
        <taxon>Ranunculales</taxon>
        <taxon>Papaveraceae</taxon>
        <taxon>Papaveroideae</taxon>
        <taxon>Papaver</taxon>
    </lineage>
</organism>
<proteinExistence type="predicted"/>
<dbReference type="Gramene" id="RZC51475">
    <property type="protein sequence ID" value="RZC51475"/>
    <property type="gene ID" value="C5167_019901"/>
</dbReference>
<accession>A0A4Y7IVP6</accession>
<evidence type="ECO:0000313" key="3">
    <source>
        <dbReference type="Proteomes" id="UP000316621"/>
    </source>
</evidence>
<name>A0A4Y7IVP6_PAPSO</name>
<dbReference type="EMBL" id="CM010716">
    <property type="protein sequence ID" value="RZC51475.1"/>
    <property type="molecule type" value="Genomic_DNA"/>
</dbReference>
<feature type="compositionally biased region" description="Basic residues" evidence="1">
    <location>
        <begin position="17"/>
        <end position="26"/>
    </location>
</feature>
<keyword evidence="3" id="KW-1185">Reference proteome</keyword>
<sequence length="196" mass="21793">MAKDKDQSSIPSPKNKCASKGKKGALKAKDFQPSPLTNQTPCLNTPSTDVVFALNDGCPNTELLSRIFSSALPVVNDPALAQICDAMMKLCVDPSLDPDSLRDVASVMSPELHSAFEILNSRRSEVLIRYQRERIRNLEGEVSRAQREVASRDATVVNLRKRNSQLLEVFNLSNKAFDFSIEDSILLEHFNSMPDR</sequence>
<evidence type="ECO:0000313" key="2">
    <source>
        <dbReference type="EMBL" id="RZC51475.1"/>
    </source>
</evidence>
<gene>
    <name evidence="2" type="ORF">C5167_019901</name>
</gene>
<dbReference type="AlphaFoldDB" id="A0A4Y7IVP6"/>
<reference evidence="2 3" key="1">
    <citation type="journal article" date="2018" name="Science">
        <title>The opium poppy genome and morphinan production.</title>
        <authorList>
            <person name="Guo L."/>
            <person name="Winzer T."/>
            <person name="Yang X."/>
            <person name="Li Y."/>
            <person name="Ning Z."/>
            <person name="He Z."/>
            <person name="Teodor R."/>
            <person name="Lu Y."/>
            <person name="Bowser T.A."/>
            <person name="Graham I.A."/>
            <person name="Ye K."/>
        </authorList>
    </citation>
    <scope>NUCLEOTIDE SEQUENCE [LARGE SCALE GENOMIC DNA]</scope>
    <source>
        <strain evidence="3">cv. HN1</strain>
        <tissue evidence="2">Leaves</tissue>
    </source>
</reference>
<evidence type="ECO:0000256" key="1">
    <source>
        <dbReference type="SAM" id="MobiDB-lite"/>
    </source>
</evidence>
<dbReference type="Proteomes" id="UP000316621">
    <property type="component" value="Chromosome 2"/>
</dbReference>